<dbReference type="AlphaFoldDB" id="A0ABD7C0K7"/>
<gene>
    <name evidence="1" type="ORF">JJL50_15205</name>
</gene>
<name>A0ABD7C0K7_STEMA</name>
<evidence type="ECO:0000313" key="2">
    <source>
        <dbReference type="Proteomes" id="UP000596095"/>
    </source>
</evidence>
<reference evidence="1 2" key="1">
    <citation type="submission" date="2021-01" db="EMBL/GenBank/DDBJ databases">
        <title>Genome Characterization of a novel Stenotrophomonas isolate with high keratinase activity.</title>
        <authorList>
            <person name="Cao Z.-J."/>
        </authorList>
    </citation>
    <scope>NUCLEOTIDE SEQUENCE [LARGE SCALE GENOMIC DNA]</scope>
    <source>
        <strain evidence="1 2">DHHJ</strain>
    </source>
</reference>
<evidence type="ECO:0008006" key="3">
    <source>
        <dbReference type="Google" id="ProtNLM"/>
    </source>
</evidence>
<dbReference type="EMBL" id="CP067993">
    <property type="protein sequence ID" value="QQQ41292.1"/>
    <property type="molecule type" value="Genomic_DNA"/>
</dbReference>
<evidence type="ECO:0000313" key="1">
    <source>
        <dbReference type="EMBL" id="QQQ41292.1"/>
    </source>
</evidence>
<accession>A0ABD7C0K7</accession>
<dbReference type="RefSeq" id="WP_201116952.1">
    <property type="nucleotide sequence ID" value="NZ_CP067993.1"/>
</dbReference>
<organism evidence="1 2">
    <name type="scientific">Stenotrophomonas maltophilia</name>
    <name type="common">Pseudomonas maltophilia</name>
    <name type="synonym">Xanthomonas maltophilia</name>
    <dbReference type="NCBI Taxonomy" id="40324"/>
    <lineage>
        <taxon>Bacteria</taxon>
        <taxon>Pseudomonadati</taxon>
        <taxon>Pseudomonadota</taxon>
        <taxon>Gammaproteobacteria</taxon>
        <taxon>Lysobacterales</taxon>
        <taxon>Lysobacteraceae</taxon>
        <taxon>Stenotrophomonas</taxon>
        <taxon>Stenotrophomonas maltophilia group</taxon>
    </lineage>
</organism>
<sequence length="127" mass="12766">MSKTQSDTQFGRKVVIDLGVKNIGAGNEITVKLPQGAIITAVALLTVVAFNSGTTATATISDGTTKFADAVDVKSIGSETTANAPKHYAEGGTLTFSLAQTGTAATAGRALAIAEYVVVGGGDEIYG</sequence>
<dbReference type="Proteomes" id="UP000596095">
    <property type="component" value="Chromosome"/>
</dbReference>
<proteinExistence type="predicted"/>
<protein>
    <recommendedName>
        <fullName evidence="3">DUF2190 family protein</fullName>
    </recommendedName>
</protein>